<gene>
    <name evidence="2" type="ORF">ABOD76_08570</name>
</gene>
<dbReference type="PROSITE" id="PS51257">
    <property type="entry name" value="PROKAR_LIPOPROTEIN"/>
    <property type="match status" value="1"/>
</dbReference>
<feature type="chain" id="PRO_5043739429" description="Ig-like domain-containing protein" evidence="1">
    <location>
        <begin position="28"/>
        <end position="158"/>
    </location>
</feature>
<accession>A0AAU7UCW6</accession>
<dbReference type="KEGG" id="dsc:ABOD76_08570"/>
<organism evidence="2">
    <name type="scientific">Deinococcus sonorensis KR-87</name>
    <dbReference type="NCBI Taxonomy" id="694439"/>
    <lineage>
        <taxon>Bacteria</taxon>
        <taxon>Thermotogati</taxon>
        <taxon>Deinococcota</taxon>
        <taxon>Deinococci</taxon>
        <taxon>Deinococcales</taxon>
        <taxon>Deinococcaceae</taxon>
        <taxon>Deinococcus</taxon>
    </lineage>
</organism>
<name>A0AAU7UCW6_9DEIO</name>
<evidence type="ECO:0000313" key="2">
    <source>
        <dbReference type="EMBL" id="XBV86351.1"/>
    </source>
</evidence>
<dbReference type="RefSeq" id="WP_350244418.1">
    <property type="nucleotide sequence ID" value="NZ_CP158299.1"/>
</dbReference>
<keyword evidence="1" id="KW-0732">Signal</keyword>
<evidence type="ECO:0008006" key="3">
    <source>
        <dbReference type="Google" id="ProtNLM"/>
    </source>
</evidence>
<feature type="signal peptide" evidence="1">
    <location>
        <begin position="1"/>
        <end position="27"/>
    </location>
</feature>
<dbReference type="EMBL" id="CP158299">
    <property type="protein sequence ID" value="XBV86351.1"/>
    <property type="molecule type" value="Genomic_DNA"/>
</dbReference>
<dbReference type="AlphaFoldDB" id="A0AAU7UCW6"/>
<proteinExistence type="predicted"/>
<evidence type="ECO:0000256" key="1">
    <source>
        <dbReference type="SAM" id="SignalP"/>
    </source>
</evidence>
<protein>
    <recommendedName>
        <fullName evidence="3">Ig-like domain-containing protein</fullName>
    </recommendedName>
</protein>
<reference evidence="2" key="1">
    <citation type="submission" date="2024-06" db="EMBL/GenBank/DDBJ databases">
        <title>Draft Genome Sequence of Deinococcus sonorensis Type Strain KR-87, a Biofilm Producing Representative of the Genus Deinococcus.</title>
        <authorList>
            <person name="Boren L.S."/>
            <person name="Grosso R.A."/>
            <person name="Hugenberg-Cox A.N."/>
            <person name="Hill J.T.E."/>
            <person name="Albert C.M."/>
            <person name="Tuohy J.M."/>
        </authorList>
    </citation>
    <scope>NUCLEOTIDE SEQUENCE</scope>
    <source>
        <strain evidence="2">KR-87</strain>
    </source>
</reference>
<sequence>MLTVRRALSLLALPLLFASCAPLISTAAQLSEQGPAPDRSGPLTVGQRWTVSGQIDGGPVSTTIPVPALNLTAQYARSTHTDRERVEQQATAGYQEAEYSDQGVPTLIFRWTENADGNGTGRYTCTLTTLTQAPYNGVLTLQRSGNNYTGTCSAQPAS</sequence>